<sequence>MSPGKPRTPEIEENIMKISKSISLVSWCKFHRPSTFGAKVVAHFSGVKVDRTPESVTPAAWTTPRNGRSATVKVSDVDANDGGFGAQAFKFSHKCISTGGFHAAPRRQNQVTNSMEAHQPPGYTASKITESTRHQHGAVGPEQWLLSWL</sequence>
<dbReference type="AlphaFoldDB" id="A0AAN7Z0L7"/>
<evidence type="ECO:0000313" key="1">
    <source>
        <dbReference type="EMBL" id="KAK5624637.1"/>
    </source>
</evidence>
<dbReference type="Proteomes" id="UP001305414">
    <property type="component" value="Unassembled WGS sequence"/>
</dbReference>
<comment type="caution">
    <text evidence="1">The sequence shown here is derived from an EMBL/GenBank/DDBJ whole genome shotgun (WGS) entry which is preliminary data.</text>
</comment>
<reference evidence="1 2" key="1">
    <citation type="submission" date="2023-10" db="EMBL/GenBank/DDBJ databases">
        <title>Draft genome sequence of Xylaria bambusicola isolate GMP-LS, the root and basal stem rot pathogen of sugarcane in Indonesia.</title>
        <authorList>
            <person name="Selvaraj P."/>
            <person name="Muralishankar V."/>
            <person name="Muruganantham S."/>
            <person name="Sp S."/>
            <person name="Haryani S."/>
            <person name="Lau K.J.X."/>
            <person name="Naqvi N.I."/>
        </authorList>
    </citation>
    <scope>NUCLEOTIDE SEQUENCE [LARGE SCALE GENOMIC DNA]</scope>
    <source>
        <strain evidence="1">GMP-LS</strain>
    </source>
</reference>
<gene>
    <name evidence="1" type="ORF">RRF57_000353</name>
</gene>
<organism evidence="1 2">
    <name type="scientific">Xylaria bambusicola</name>
    <dbReference type="NCBI Taxonomy" id="326684"/>
    <lineage>
        <taxon>Eukaryota</taxon>
        <taxon>Fungi</taxon>
        <taxon>Dikarya</taxon>
        <taxon>Ascomycota</taxon>
        <taxon>Pezizomycotina</taxon>
        <taxon>Sordariomycetes</taxon>
        <taxon>Xylariomycetidae</taxon>
        <taxon>Xylariales</taxon>
        <taxon>Xylariaceae</taxon>
        <taxon>Xylaria</taxon>
    </lineage>
</organism>
<accession>A0AAN7Z0L7</accession>
<proteinExistence type="predicted"/>
<name>A0AAN7Z0L7_9PEZI</name>
<dbReference type="EMBL" id="JAWHQM010000001">
    <property type="protein sequence ID" value="KAK5624637.1"/>
    <property type="molecule type" value="Genomic_DNA"/>
</dbReference>
<evidence type="ECO:0000313" key="2">
    <source>
        <dbReference type="Proteomes" id="UP001305414"/>
    </source>
</evidence>
<keyword evidence="2" id="KW-1185">Reference proteome</keyword>
<protein>
    <submittedName>
        <fullName evidence="1">Uncharacterized protein</fullName>
    </submittedName>
</protein>